<protein>
    <submittedName>
        <fullName evidence="1">Uncharacterized protein</fullName>
    </submittedName>
</protein>
<evidence type="ECO:0000313" key="1">
    <source>
        <dbReference type="EMBL" id="NJC71635.1"/>
    </source>
</evidence>
<keyword evidence="2" id="KW-1185">Reference proteome</keyword>
<reference evidence="1 2" key="1">
    <citation type="submission" date="2020-03" db="EMBL/GenBank/DDBJ databases">
        <title>WGS of the type strain of Planosporangium spp.</title>
        <authorList>
            <person name="Thawai C."/>
        </authorList>
    </citation>
    <scope>NUCLEOTIDE SEQUENCE [LARGE SCALE GENOMIC DNA]</scope>
    <source>
        <strain evidence="1 2">TBRC 5610</strain>
    </source>
</reference>
<proteinExistence type="predicted"/>
<comment type="caution">
    <text evidence="1">The sequence shown here is derived from an EMBL/GenBank/DDBJ whole genome shotgun (WGS) entry which is preliminary data.</text>
</comment>
<gene>
    <name evidence="1" type="ORF">HC031_18195</name>
</gene>
<dbReference type="Proteomes" id="UP000722989">
    <property type="component" value="Unassembled WGS sequence"/>
</dbReference>
<accession>A0ABX0Y227</accession>
<dbReference type="EMBL" id="JAATVY010000012">
    <property type="protein sequence ID" value="NJC71635.1"/>
    <property type="molecule type" value="Genomic_DNA"/>
</dbReference>
<sequence>MGMMVTARKVTEDKDEVRYQFGFDRQFDRILVINKVNWETRSEDGNFDSAVGMIAAKIKKTWREQGEFPPGAIFAS</sequence>
<name>A0ABX0Y227_9ACTN</name>
<evidence type="ECO:0000313" key="2">
    <source>
        <dbReference type="Proteomes" id="UP000722989"/>
    </source>
</evidence>
<organism evidence="1 2">
    <name type="scientific">Planosporangium thailandense</name>
    <dbReference type="NCBI Taxonomy" id="765197"/>
    <lineage>
        <taxon>Bacteria</taxon>
        <taxon>Bacillati</taxon>
        <taxon>Actinomycetota</taxon>
        <taxon>Actinomycetes</taxon>
        <taxon>Micromonosporales</taxon>
        <taxon>Micromonosporaceae</taxon>
        <taxon>Planosporangium</taxon>
    </lineage>
</organism>